<evidence type="ECO:0000256" key="2">
    <source>
        <dbReference type="ARBA" id="ARBA00023157"/>
    </source>
</evidence>
<dbReference type="GO" id="GO:0008234">
    <property type="term" value="F:cysteine-type peptidase activity"/>
    <property type="evidence" value="ECO:0007669"/>
    <property type="project" value="InterPro"/>
</dbReference>
<accession>A0A1H1XW17</accession>
<keyword evidence="5" id="KW-0378">Hydrolase</keyword>
<keyword evidence="2" id="KW-1015">Disulfide bond</keyword>
<dbReference type="AlphaFoldDB" id="A0A1H1XW17"/>
<evidence type="ECO:0000313" key="5">
    <source>
        <dbReference type="EMBL" id="SDT13404.1"/>
    </source>
</evidence>
<dbReference type="GO" id="GO:0006508">
    <property type="term" value="P:proteolysis"/>
    <property type="evidence" value="ECO:0007669"/>
    <property type="project" value="UniProtKB-KW"/>
</dbReference>
<evidence type="ECO:0000259" key="4">
    <source>
        <dbReference type="SMART" id="SM00645"/>
    </source>
</evidence>
<dbReference type="PANTHER" id="PTHR12411">
    <property type="entry name" value="CYSTEINE PROTEASE FAMILY C1-RELATED"/>
    <property type="match status" value="1"/>
</dbReference>
<gene>
    <name evidence="5" type="ORF">SAMN04489717_5161</name>
</gene>
<evidence type="ECO:0000313" key="6">
    <source>
        <dbReference type="Proteomes" id="UP000198983"/>
    </source>
</evidence>
<dbReference type="InterPro" id="IPR038765">
    <property type="entry name" value="Papain-like_cys_pep_sf"/>
</dbReference>
<dbReference type="InterPro" id="IPR013128">
    <property type="entry name" value="Peptidase_C1A"/>
</dbReference>
<dbReference type="CDD" id="cd02248">
    <property type="entry name" value="Peptidase_C1A"/>
    <property type="match status" value="1"/>
</dbReference>
<dbReference type="STRING" id="117157.SAMN04489717_5161"/>
<dbReference type="InterPro" id="IPR025660">
    <property type="entry name" value="Pept_his_AS"/>
</dbReference>
<reference evidence="5 6" key="1">
    <citation type="submission" date="2016-10" db="EMBL/GenBank/DDBJ databases">
        <authorList>
            <person name="de Groot N.N."/>
        </authorList>
    </citation>
    <scope>NUCLEOTIDE SEQUENCE [LARGE SCALE GENOMIC DNA]</scope>
    <source>
        <strain evidence="5 6">DSM 22024</strain>
    </source>
</reference>
<dbReference type="SMART" id="SM00645">
    <property type="entry name" value="Pept_C1"/>
    <property type="match status" value="1"/>
</dbReference>
<dbReference type="Pfam" id="PF00112">
    <property type="entry name" value="Peptidase_C1"/>
    <property type="match status" value="1"/>
</dbReference>
<keyword evidence="5" id="KW-0645">Protease</keyword>
<dbReference type="EMBL" id="LT629732">
    <property type="protein sequence ID" value="SDT13404.1"/>
    <property type="molecule type" value="Genomic_DNA"/>
</dbReference>
<dbReference type="InterPro" id="IPR000668">
    <property type="entry name" value="Peptidase_C1A_C"/>
</dbReference>
<sequence length="457" mass="48581">METSQSSGPARFGGPPGNAVGRATAFRACPTGRPTDRSVRQSHQTGRRARTGVPAGDRSPRSTGNAHGGTMPVHQPLDLAGLDRTLNCAGTPWDLARNPMTALSESERADRVRFPLPRPRAAEAGPGGPRVTVPATPAPGAPRPGDRSNRTGGDAGEAGHFDLRDVDGVDYTTPVKDQGPCGSCVAFATLAAVEHVARFTRHMPDLPLDLSEAHAFHGYGRSDGAGADTGWWPGRLLPSVAESGVAFEDCLPYSPNDADDTGLDPGWLDRRVRVTGFTRIGAGPGAIKEHLRTYGAVIACLVVYQDFLSYRSGVYRHLTGAATGGHCVVLVGYDDAQQCWIAKNSWGTGWGEQGFFRIGYGECDIESYPGPGGVEVYGITGVTLRALLPEMTVLALWAGEDDTHVWVYGAVRGWLSLDGDDLTPEHPLLTELATSQALGRPVRLFEDDGRITSLHPS</sequence>
<dbReference type="Gene3D" id="3.90.70.10">
    <property type="entry name" value="Cysteine proteinases"/>
    <property type="match status" value="1"/>
</dbReference>
<keyword evidence="6" id="KW-1185">Reference proteome</keyword>
<feature type="domain" description="Peptidase C1A papain C-terminal" evidence="4">
    <location>
        <begin position="157"/>
        <end position="373"/>
    </location>
</feature>
<dbReference type="Proteomes" id="UP000198983">
    <property type="component" value="Chromosome I"/>
</dbReference>
<organism evidence="5 6">
    <name type="scientific">Actinopolymorpha singaporensis</name>
    <dbReference type="NCBI Taxonomy" id="117157"/>
    <lineage>
        <taxon>Bacteria</taxon>
        <taxon>Bacillati</taxon>
        <taxon>Actinomycetota</taxon>
        <taxon>Actinomycetes</taxon>
        <taxon>Propionibacteriales</taxon>
        <taxon>Actinopolymorphaceae</taxon>
        <taxon>Actinopolymorpha</taxon>
    </lineage>
</organism>
<dbReference type="PROSITE" id="PS00639">
    <property type="entry name" value="THIOL_PROTEASE_HIS"/>
    <property type="match status" value="1"/>
</dbReference>
<comment type="similarity">
    <text evidence="1">Belongs to the peptidase C1 family.</text>
</comment>
<feature type="region of interest" description="Disordered" evidence="3">
    <location>
        <begin position="118"/>
        <end position="161"/>
    </location>
</feature>
<proteinExistence type="inferred from homology"/>
<dbReference type="InterPro" id="IPR039417">
    <property type="entry name" value="Peptidase_C1A_papain-like"/>
</dbReference>
<feature type="region of interest" description="Disordered" evidence="3">
    <location>
        <begin position="1"/>
        <end position="76"/>
    </location>
</feature>
<name>A0A1H1XW17_9ACTN</name>
<evidence type="ECO:0000256" key="3">
    <source>
        <dbReference type="SAM" id="MobiDB-lite"/>
    </source>
</evidence>
<evidence type="ECO:0000256" key="1">
    <source>
        <dbReference type="ARBA" id="ARBA00008455"/>
    </source>
</evidence>
<dbReference type="PROSITE" id="PS00640">
    <property type="entry name" value="THIOL_PROTEASE_ASN"/>
    <property type="match status" value="1"/>
</dbReference>
<protein>
    <submittedName>
        <fullName evidence="5">Cysteine protease, C1A family</fullName>
    </submittedName>
</protein>
<dbReference type="SUPFAM" id="SSF54001">
    <property type="entry name" value="Cysteine proteinases"/>
    <property type="match status" value="1"/>
</dbReference>
<dbReference type="InterPro" id="IPR025661">
    <property type="entry name" value="Pept_asp_AS"/>
</dbReference>